<feature type="transmembrane region" description="Helical" evidence="11">
    <location>
        <begin position="436"/>
        <end position="455"/>
    </location>
</feature>
<evidence type="ECO:0000256" key="1">
    <source>
        <dbReference type="ARBA" id="ARBA00004117"/>
    </source>
</evidence>
<evidence type="ECO:0000256" key="11">
    <source>
        <dbReference type="SAM" id="Phobius"/>
    </source>
</evidence>
<keyword evidence="15" id="KW-1185">Reference proteome</keyword>
<evidence type="ECO:0000256" key="6">
    <source>
        <dbReference type="ARBA" id="ARBA00022989"/>
    </source>
</evidence>
<keyword evidence="14" id="KW-0282">Flagellum</keyword>
<dbReference type="PRINTS" id="PR01009">
    <property type="entry name" value="FLGMRINGFLIF"/>
</dbReference>
<evidence type="ECO:0000259" key="13">
    <source>
        <dbReference type="Pfam" id="PF08345"/>
    </source>
</evidence>
<proteinExistence type="inferred from homology"/>
<keyword evidence="4" id="KW-1003">Cell membrane</keyword>
<feature type="compositionally biased region" description="Polar residues" evidence="10">
    <location>
        <begin position="320"/>
        <end position="334"/>
    </location>
</feature>
<evidence type="ECO:0000256" key="4">
    <source>
        <dbReference type="ARBA" id="ARBA00022475"/>
    </source>
</evidence>
<dbReference type="NCBIfam" id="TIGR00206">
    <property type="entry name" value="fliF"/>
    <property type="match status" value="1"/>
</dbReference>
<evidence type="ECO:0000259" key="12">
    <source>
        <dbReference type="Pfam" id="PF01514"/>
    </source>
</evidence>
<evidence type="ECO:0000256" key="10">
    <source>
        <dbReference type="SAM" id="MobiDB-lite"/>
    </source>
</evidence>
<accession>A0ABV6ZZD3</accession>
<comment type="function">
    <text evidence="9">The M ring may be actively involved in energy transduction.</text>
</comment>
<sequence>MNGLLDQLRSLGPVRLIAIFGLAVGLAMALVFFSTNLGGGSQSLLYSSLSASDAAAASERLDEAGIPYEFRNGGSSIYVPRDQVDEARVRVASGGALGFGSVGYEIFDNSDALGTTSFVQNLNAKRALEGELARTIQSLDSIATARVHLVLPERRLFERESTPPSAVITLEARGELNDRQLAIVRNIVASAVPNLEPGQVTVADTTGRYFVGPNPGDEAGAAVIDDRREQVEEQLRQRILNLVEGVVGAGGARVQVSAELDRTSITESREIYDPEGQVILSRDRTEEESLDTEGNDGAVSASENLPDEAEGSGSEPRVASTRTNSRDVVNYENSRTTRTEVREAGAIERLSVAVAVDGVWETGEDGTVTYRERTPEEMQRIEALVRGAMGFTETETRRDSLEVTNVQFARADPSLGTPATGGFSFSKDDMMRAAEIGVMFITALLVIFLVARPLAKGAGAAPQLAMAGAGAVGGDGGGAVAGPAQQGAVANQAAAPGGSLPAPEEYDSGIDIAKIDGQVKRSSVKKVAGIVEQHPEESMSILRTWMHET</sequence>
<dbReference type="EMBL" id="JBHRSV010000026">
    <property type="protein sequence ID" value="MFC2926871.1"/>
    <property type="molecule type" value="Genomic_DNA"/>
</dbReference>
<dbReference type="Proteomes" id="UP001595379">
    <property type="component" value="Unassembled WGS sequence"/>
</dbReference>
<dbReference type="Gene3D" id="3.30.300.30">
    <property type="match status" value="1"/>
</dbReference>
<dbReference type="PANTHER" id="PTHR30046">
    <property type="entry name" value="FLAGELLAR M-RING PROTEIN"/>
    <property type="match status" value="1"/>
</dbReference>
<evidence type="ECO:0000313" key="15">
    <source>
        <dbReference type="Proteomes" id="UP001595379"/>
    </source>
</evidence>
<dbReference type="PANTHER" id="PTHR30046:SF0">
    <property type="entry name" value="FLAGELLAR M-RING PROTEIN"/>
    <property type="match status" value="1"/>
</dbReference>
<dbReference type="InterPro" id="IPR000067">
    <property type="entry name" value="FlgMring_FliF"/>
</dbReference>
<dbReference type="InterPro" id="IPR045851">
    <property type="entry name" value="AMP-bd_C_sf"/>
</dbReference>
<dbReference type="RefSeq" id="WP_343165195.1">
    <property type="nucleotide sequence ID" value="NZ_JBHRSV010000026.1"/>
</dbReference>
<evidence type="ECO:0000256" key="2">
    <source>
        <dbReference type="ARBA" id="ARBA00004651"/>
    </source>
</evidence>
<evidence type="ECO:0000313" key="14">
    <source>
        <dbReference type="EMBL" id="MFC2926871.1"/>
    </source>
</evidence>
<comment type="subcellular location">
    <subcellularLocation>
        <location evidence="1 9">Bacterial flagellum basal body</location>
    </subcellularLocation>
    <subcellularLocation>
        <location evidence="2">Cell membrane</location>
        <topology evidence="2">Multi-pass membrane protein</topology>
    </subcellularLocation>
</comment>
<comment type="caution">
    <text evidence="14">The sequence shown here is derived from an EMBL/GenBank/DDBJ whole genome shotgun (WGS) entry which is preliminary data.</text>
</comment>
<evidence type="ECO:0000256" key="5">
    <source>
        <dbReference type="ARBA" id="ARBA00022692"/>
    </source>
</evidence>
<keyword evidence="14" id="KW-0966">Cell projection</keyword>
<name>A0ABV6ZZD3_9PROT</name>
<dbReference type="InterPro" id="IPR043427">
    <property type="entry name" value="YscJ/FliF"/>
</dbReference>
<evidence type="ECO:0000256" key="3">
    <source>
        <dbReference type="ARBA" id="ARBA00007971"/>
    </source>
</evidence>
<evidence type="ECO:0000256" key="9">
    <source>
        <dbReference type="PIRNR" id="PIRNR004862"/>
    </source>
</evidence>
<dbReference type="InterPro" id="IPR006182">
    <property type="entry name" value="FliF_N_dom"/>
</dbReference>
<dbReference type="PIRSF" id="PIRSF004862">
    <property type="entry name" value="FliF"/>
    <property type="match status" value="1"/>
</dbReference>
<organism evidence="14 15">
    <name type="scientific">Hyphobacterium vulgare</name>
    <dbReference type="NCBI Taxonomy" id="1736751"/>
    <lineage>
        <taxon>Bacteria</taxon>
        <taxon>Pseudomonadati</taxon>
        <taxon>Pseudomonadota</taxon>
        <taxon>Alphaproteobacteria</taxon>
        <taxon>Maricaulales</taxon>
        <taxon>Maricaulaceae</taxon>
        <taxon>Hyphobacterium</taxon>
    </lineage>
</organism>
<gene>
    <name evidence="14" type="primary">fliF</name>
    <name evidence="14" type="ORF">ACFOOR_12205</name>
</gene>
<keyword evidence="7 11" id="KW-0472">Membrane</keyword>
<feature type="domain" description="Flagellar M-ring C-terminal" evidence="13">
    <location>
        <begin position="245"/>
        <end position="408"/>
    </location>
</feature>
<dbReference type="Pfam" id="PF01514">
    <property type="entry name" value="YscJ_FliF"/>
    <property type="match status" value="1"/>
</dbReference>
<keyword evidence="5 11" id="KW-0812">Transmembrane</keyword>
<dbReference type="InterPro" id="IPR013556">
    <property type="entry name" value="Flag_M-ring_C"/>
</dbReference>
<keyword evidence="8 9" id="KW-0975">Bacterial flagellum</keyword>
<feature type="domain" description="Flagellar M-ring N-terminal" evidence="12">
    <location>
        <begin position="42"/>
        <end position="209"/>
    </location>
</feature>
<evidence type="ECO:0000256" key="7">
    <source>
        <dbReference type="ARBA" id="ARBA00023136"/>
    </source>
</evidence>
<evidence type="ECO:0000256" key="8">
    <source>
        <dbReference type="ARBA" id="ARBA00023143"/>
    </source>
</evidence>
<feature type="region of interest" description="Disordered" evidence="10">
    <location>
        <begin position="274"/>
        <end position="337"/>
    </location>
</feature>
<keyword evidence="6 11" id="KW-1133">Transmembrane helix</keyword>
<comment type="similarity">
    <text evidence="3 9">Belongs to the FliF family.</text>
</comment>
<dbReference type="Pfam" id="PF08345">
    <property type="entry name" value="YscJ_FliF_C"/>
    <property type="match status" value="1"/>
</dbReference>
<keyword evidence="14" id="KW-0969">Cilium</keyword>
<reference evidence="15" key="1">
    <citation type="journal article" date="2019" name="Int. J. Syst. Evol. Microbiol.">
        <title>The Global Catalogue of Microorganisms (GCM) 10K type strain sequencing project: providing services to taxonomists for standard genome sequencing and annotation.</title>
        <authorList>
            <consortium name="The Broad Institute Genomics Platform"/>
            <consortium name="The Broad Institute Genome Sequencing Center for Infectious Disease"/>
            <person name="Wu L."/>
            <person name="Ma J."/>
        </authorList>
    </citation>
    <scope>NUCLEOTIDE SEQUENCE [LARGE SCALE GENOMIC DNA]</scope>
    <source>
        <strain evidence="15">KCTC 52487</strain>
    </source>
</reference>
<protein>
    <recommendedName>
        <fullName evidence="9">Flagellar M-ring protein</fullName>
    </recommendedName>
</protein>
<feature type="transmembrane region" description="Helical" evidence="11">
    <location>
        <begin position="12"/>
        <end position="33"/>
    </location>
</feature>